<dbReference type="Proteomes" id="UP000494206">
    <property type="component" value="Unassembled WGS sequence"/>
</dbReference>
<feature type="compositionally biased region" description="Low complexity" evidence="2">
    <location>
        <begin position="281"/>
        <end position="323"/>
    </location>
</feature>
<dbReference type="InterPro" id="IPR055352">
    <property type="entry name" value="CCD_aECM"/>
</dbReference>
<dbReference type="PANTHER" id="PTHR37435:SF6">
    <property type="entry name" value="TITIN"/>
    <property type="match status" value="1"/>
</dbReference>
<organism evidence="5 6">
    <name type="scientific">Caenorhabditis bovis</name>
    <dbReference type="NCBI Taxonomy" id="2654633"/>
    <lineage>
        <taxon>Eukaryota</taxon>
        <taxon>Metazoa</taxon>
        <taxon>Ecdysozoa</taxon>
        <taxon>Nematoda</taxon>
        <taxon>Chromadorea</taxon>
        <taxon>Rhabditida</taxon>
        <taxon>Rhabditina</taxon>
        <taxon>Rhabditomorpha</taxon>
        <taxon>Rhabditoidea</taxon>
        <taxon>Rhabditidae</taxon>
        <taxon>Peloderinae</taxon>
        <taxon>Caenorhabditis</taxon>
    </lineage>
</organism>
<feature type="region of interest" description="Disordered" evidence="2">
    <location>
        <begin position="281"/>
        <end position="332"/>
    </location>
</feature>
<feature type="region of interest" description="Disordered" evidence="2">
    <location>
        <begin position="92"/>
        <end position="113"/>
    </location>
</feature>
<name>A0A8S1F1C4_9PELO</name>
<keyword evidence="6" id="KW-1185">Reference proteome</keyword>
<feature type="chain" id="PRO_5035808145" description="aECM cysteine-cradle domain-containing protein" evidence="3">
    <location>
        <begin position="18"/>
        <end position="632"/>
    </location>
</feature>
<evidence type="ECO:0000259" key="4">
    <source>
        <dbReference type="Pfam" id="PF23626"/>
    </source>
</evidence>
<feature type="signal peptide" evidence="3">
    <location>
        <begin position="1"/>
        <end position="17"/>
    </location>
</feature>
<dbReference type="Pfam" id="PF23626">
    <property type="entry name" value="CCD_aECM"/>
    <property type="match status" value="1"/>
</dbReference>
<feature type="region of interest" description="Disordered" evidence="2">
    <location>
        <begin position="49"/>
        <end position="70"/>
    </location>
</feature>
<protein>
    <recommendedName>
        <fullName evidence="4">aECM cysteine-cradle domain-containing protein</fullName>
    </recommendedName>
</protein>
<keyword evidence="3" id="KW-0732">Signal</keyword>
<feature type="domain" description="aECM cysteine-cradle" evidence="4">
    <location>
        <begin position="576"/>
        <end position="628"/>
    </location>
</feature>
<evidence type="ECO:0000256" key="3">
    <source>
        <dbReference type="SAM" id="SignalP"/>
    </source>
</evidence>
<sequence length="632" mass="71688">MKLSCLALVLLAALALADDHFIDVRELVRDTIDAIKETPEMLAKNESVQVATTTASKSDEASPSRPPATDVYKSLLKLPADIMNRLMADTATEPEKQAEKHEEKKEEAPSFKTIDDALEEKKEFKASPAKEKKNDELFSISELISATGHAIREAQAQRIIQQPQQDAMTVPPLVPLPNPLEMPGLRMPMIEPTASNQNPQTEIVYRPVVKDGKTMFEQIVLLKNGDGTSRIVAQNLFSEMPVPEQKKMQIKTVKTDAQNNFVAPTFPPMVNVFDQFSLPSTMTPPTTTTTAPTTTTDEVTTEAVTTTEAPPTTTTEEMTTTTEESVKPHRRHFPRRKISKIARVEKKSPSLHSRQFASKTIAVTKPFAIQSDVERGDGEDEGLKGKLRVRTIKPKHQPTHFEDSYKEQVAADVDDVTEPPKKRRRVVKKALKKRRKLHQKKLEEAKKKEVRKFAELYEEQYKTQVAPSVAPPSEDFAQTFADVDEVQEKRVNLQSDSPTRHVRKPAVDEMTPDEKEKLLDMEIHKKVMQRIRSAMTKSDEDYDKKEQEEEIPTTTTTQAPIVLKRKTRRTKKVLVTRQQCLNLRSFAKQFLFDNVADFANEHCYFIENYYPALTCAKVKIYVAKCEKYLADE</sequence>
<keyword evidence="1" id="KW-0175">Coiled coil</keyword>
<dbReference type="AlphaFoldDB" id="A0A8S1F1C4"/>
<feature type="compositionally biased region" description="Basic and acidic residues" evidence="2">
    <location>
        <begin position="93"/>
        <end position="113"/>
    </location>
</feature>
<dbReference type="OrthoDB" id="5865092at2759"/>
<reference evidence="5 6" key="1">
    <citation type="submission" date="2020-04" db="EMBL/GenBank/DDBJ databases">
        <authorList>
            <person name="Laetsch R D."/>
            <person name="Stevens L."/>
            <person name="Kumar S."/>
            <person name="Blaxter L. M."/>
        </authorList>
    </citation>
    <scope>NUCLEOTIDE SEQUENCE [LARGE SCALE GENOMIC DNA]</scope>
</reference>
<dbReference type="PANTHER" id="PTHR37435">
    <property type="entry name" value="PROTEIN CBG14344"/>
    <property type="match status" value="1"/>
</dbReference>
<evidence type="ECO:0000256" key="1">
    <source>
        <dbReference type="SAM" id="Coils"/>
    </source>
</evidence>
<gene>
    <name evidence="5" type="ORF">CBOVIS_LOCUS8650</name>
</gene>
<feature type="coiled-coil region" evidence="1">
    <location>
        <begin position="428"/>
        <end position="459"/>
    </location>
</feature>
<accession>A0A8S1F1C4</accession>
<proteinExistence type="predicted"/>
<evidence type="ECO:0000256" key="2">
    <source>
        <dbReference type="SAM" id="MobiDB-lite"/>
    </source>
</evidence>
<comment type="caution">
    <text evidence="5">The sequence shown here is derived from an EMBL/GenBank/DDBJ whole genome shotgun (WGS) entry which is preliminary data.</text>
</comment>
<evidence type="ECO:0000313" key="6">
    <source>
        <dbReference type="Proteomes" id="UP000494206"/>
    </source>
</evidence>
<evidence type="ECO:0000313" key="5">
    <source>
        <dbReference type="EMBL" id="CAB3406595.1"/>
    </source>
</evidence>
<dbReference type="EMBL" id="CADEPM010000005">
    <property type="protein sequence ID" value="CAB3406595.1"/>
    <property type="molecule type" value="Genomic_DNA"/>
</dbReference>